<keyword evidence="9" id="KW-1185">Reference proteome</keyword>
<dbReference type="PROSITE" id="PS50043">
    <property type="entry name" value="HTH_LUXR_2"/>
    <property type="match status" value="1"/>
</dbReference>
<name>A0A941ETM8_9ACTN</name>
<keyword evidence="2" id="KW-0805">Transcription regulation</keyword>
<evidence type="ECO:0000256" key="5">
    <source>
        <dbReference type="PROSITE-ProRule" id="PRU00169"/>
    </source>
</evidence>
<dbReference type="PRINTS" id="PR00038">
    <property type="entry name" value="HTHLUXR"/>
</dbReference>
<dbReference type="InterPro" id="IPR039420">
    <property type="entry name" value="WalR-like"/>
</dbReference>
<accession>A0A941ETM8</accession>
<gene>
    <name evidence="8" type="ORF">KDL01_16445</name>
</gene>
<sequence>MTQPQQPPHPTRPEPTGPIRVFLLDDHEVVRRGIKDLLEVEGEFEVVGEASTAAEALARVPALSPAVAVLDVRLPDGDGVSVCRELRSRMPDLACLMLTSFSDDEALFDAIMAGASGYLLKQVSGTDLVGAVRTVAAGGSLLDPKLTNAVLARLRAGDRKDPLAALTAQERRILDLIGDGLTNRQIGERMFLAEKTVKNYVSSLMAKLGVERRVQAAVLVSELRESAGPGRGRTARGPNR</sequence>
<dbReference type="Proteomes" id="UP000675781">
    <property type="component" value="Unassembled WGS sequence"/>
</dbReference>
<evidence type="ECO:0000256" key="3">
    <source>
        <dbReference type="ARBA" id="ARBA00023125"/>
    </source>
</evidence>
<evidence type="ECO:0000259" key="6">
    <source>
        <dbReference type="PROSITE" id="PS50043"/>
    </source>
</evidence>
<comment type="caution">
    <text evidence="8">The sequence shown here is derived from an EMBL/GenBank/DDBJ whole genome shotgun (WGS) entry which is preliminary data.</text>
</comment>
<dbReference type="GO" id="GO:0006355">
    <property type="term" value="P:regulation of DNA-templated transcription"/>
    <property type="evidence" value="ECO:0007669"/>
    <property type="project" value="InterPro"/>
</dbReference>
<dbReference type="SUPFAM" id="SSF46894">
    <property type="entry name" value="C-terminal effector domain of the bipartite response regulators"/>
    <property type="match status" value="1"/>
</dbReference>
<dbReference type="PROSITE" id="PS50110">
    <property type="entry name" value="RESPONSE_REGULATORY"/>
    <property type="match status" value="1"/>
</dbReference>
<dbReference type="Gene3D" id="3.40.50.2300">
    <property type="match status" value="1"/>
</dbReference>
<dbReference type="Pfam" id="PF00072">
    <property type="entry name" value="Response_reg"/>
    <property type="match status" value="1"/>
</dbReference>
<dbReference type="InterPro" id="IPR000792">
    <property type="entry name" value="Tscrpt_reg_LuxR_C"/>
</dbReference>
<keyword evidence="3" id="KW-0238">DNA-binding</keyword>
<feature type="domain" description="HTH luxR-type" evidence="6">
    <location>
        <begin position="159"/>
        <end position="224"/>
    </location>
</feature>
<feature type="domain" description="Response regulatory" evidence="7">
    <location>
        <begin position="20"/>
        <end position="136"/>
    </location>
</feature>
<dbReference type="PANTHER" id="PTHR43214:SF24">
    <property type="entry name" value="TRANSCRIPTIONAL REGULATORY PROTEIN NARL-RELATED"/>
    <property type="match status" value="1"/>
</dbReference>
<dbReference type="InterPro" id="IPR016032">
    <property type="entry name" value="Sig_transdc_resp-reg_C-effctor"/>
</dbReference>
<dbReference type="SMART" id="SM00448">
    <property type="entry name" value="REC"/>
    <property type="match status" value="1"/>
</dbReference>
<dbReference type="PANTHER" id="PTHR43214">
    <property type="entry name" value="TWO-COMPONENT RESPONSE REGULATOR"/>
    <property type="match status" value="1"/>
</dbReference>
<dbReference type="InterPro" id="IPR011006">
    <property type="entry name" value="CheY-like_superfamily"/>
</dbReference>
<evidence type="ECO:0000256" key="4">
    <source>
        <dbReference type="ARBA" id="ARBA00023163"/>
    </source>
</evidence>
<dbReference type="GO" id="GO:0000160">
    <property type="term" value="P:phosphorelay signal transduction system"/>
    <property type="evidence" value="ECO:0007669"/>
    <property type="project" value="InterPro"/>
</dbReference>
<organism evidence="8 9">
    <name type="scientific">Actinospica durhamensis</name>
    <dbReference type="NCBI Taxonomy" id="1508375"/>
    <lineage>
        <taxon>Bacteria</taxon>
        <taxon>Bacillati</taxon>
        <taxon>Actinomycetota</taxon>
        <taxon>Actinomycetes</taxon>
        <taxon>Catenulisporales</taxon>
        <taxon>Actinospicaceae</taxon>
        <taxon>Actinospica</taxon>
    </lineage>
</organism>
<dbReference type="EMBL" id="JAGSOG010000073">
    <property type="protein sequence ID" value="MBR7834864.1"/>
    <property type="molecule type" value="Genomic_DNA"/>
</dbReference>
<dbReference type="CDD" id="cd06170">
    <property type="entry name" value="LuxR_C_like"/>
    <property type="match status" value="1"/>
</dbReference>
<dbReference type="SMART" id="SM00421">
    <property type="entry name" value="HTH_LUXR"/>
    <property type="match status" value="1"/>
</dbReference>
<evidence type="ECO:0000256" key="1">
    <source>
        <dbReference type="ARBA" id="ARBA00022553"/>
    </source>
</evidence>
<evidence type="ECO:0000313" key="8">
    <source>
        <dbReference type="EMBL" id="MBR7834864.1"/>
    </source>
</evidence>
<dbReference type="InterPro" id="IPR001789">
    <property type="entry name" value="Sig_transdc_resp-reg_receiver"/>
</dbReference>
<reference evidence="8" key="1">
    <citation type="submission" date="2021-04" db="EMBL/GenBank/DDBJ databases">
        <title>Genome based classification of Actinospica acidithermotolerans sp. nov., an actinobacterium isolated from an Indonesian hot spring.</title>
        <authorList>
            <person name="Kusuma A.B."/>
            <person name="Putra K.E."/>
            <person name="Nafisah S."/>
            <person name="Loh J."/>
            <person name="Nouioui I."/>
            <person name="Goodfellow M."/>
        </authorList>
    </citation>
    <scope>NUCLEOTIDE SEQUENCE</scope>
    <source>
        <strain evidence="8">CSCA 57</strain>
    </source>
</reference>
<protein>
    <submittedName>
        <fullName evidence="8">Response regulator transcription factor</fullName>
    </submittedName>
</protein>
<dbReference type="Pfam" id="PF00196">
    <property type="entry name" value="GerE"/>
    <property type="match status" value="1"/>
</dbReference>
<evidence type="ECO:0000313" key="9">
    <source>
        <dbReference type="Proteomes" id="UP000675781"/>
    </source>
</evidence>
<keyword evidence="4" id="KW-0804">Transcription</keyword>
<dbReference type="PROSITE" id="PS00622">
    <property type="entry name" value="HTH_LUXR_1"/>
    <property type="match status" value="1"/>
</dbReference>
<dbReference type="RefSeq" id="WP_212529380.1">
    <property type="nucleotide sequence ID" value="NZ_JAGSOG010000073.1"/>
</dbReference>
<dbReference type="InterPro" id="IPR058245">
    <property type="entry name" value="NreC/VraR/RcsB-like_REC"/>
</dbReference>
<dbReference type="GO" id="GO:0003677">
    <property type="term" value="F:DNA binding"/>
    <property type="evidence" value="ECO:0007669"/>
    <property type="project" value="UniProtKB-KW"/>
</dbReference>
<dbReference type="AlphaFoldDB" id="A0A941ETM8"/>
<keyword evidence="1 5" id="KW-0597">Phosphoprotein</keyword>
<dbReference type="SUPFAM" id="SSF52172">
    <property type="entry name" value="CheY-like"/>
    <property type="match status" value="1"/>
</dbReference>
<evidence type="ECO:0000256" key="2">
    <source>
        <dbReference type="ARBA" id="ARBA00023015"/>
    </source>
</evidence>
<feature type="modified residue" description="4-aspartylphosphate" evidence="5">
    <location>
        <position position="71"/>
    </location>
</feature>
<proteinExistence type="predicted"/>
<dbReference type="CDD" id="cd17535">
    <property type="entry name" value="REC_NarL-like"/>
    <property type="match status" value="1"/>
</dbReference>
<evidence type="ECO:0000259" key="7">
    <source>
        <dbReference type="PROSITE" id="PS50110"/>
    </source>
</evidence>